<dbReference type="STRING" id="59922.P9303_24331"/>
<dbReference type="PRINTS" id="PR00984">
    <property type="entry name" value="TRNASYNTHILE"/>
</dbReference>
<dbReference type="InterPro" id="IPR010663">
    <property type="entry name" value="Znf_FPG/IleRS"/>
</dbReference>
<dbReference type="GO" id="GO:0006428">
    <property type="term" value="P:isoleucyl-tRNA aminoacylation"/>
    <property type="evidence" value="ECO:0007669"/>
    <property type="project" value="UniProtKB-UniRule"/>
</dbReference>
<feature type="compositionally biased region" description="Polar residues" evidence="13">
    <location>
        <begin position="140"/>
        <end position="151"/>
    </location>
</feature>
<dbReference type="GO" id="GO:0000049">
    <property type="term" value="F:tRNA binding"/>
    <property type="evidence" value="ECO:0007669"/>
    <property type="project" value="InterPro"/>
</dbReference>
<dbReference type="InterPro" id="IPR023585">
    <property type="entry name" value="Ile-tRNA-ligase_type1"/>
</dbReference>
<keyword evidence="14" id="KW-1133">Transmembrane helix</keyword>
<evidence type="ECO:0000313" key="19">
    <source>
        <dbReference type="Proteomes" id="UP000002274"/>
    </source>
</evidence>
<dbReference type="GO" id="GO:0008270">
    <property type="term" value="F:zinc ion binding"/>
    <property type="evidence" value="ECO:0007669"/>
    <property type="project" value="UniProtKB-UniRule"/>
</dbReference>
<feature type="binding site" evidence="12">
    <location>
        <position position="1030"/>
    </location>
    <ligand>
        <name>ATP</name>
        <dbReference type="ChEBI" id="CHEBI:30616"/>
    </ligand>
</feature>
<protein>
    <recommendedName>
        <fullName evidence="12">Isoleucine--tRNA ligase</fullName>
        <ecNumber evidence="12">6.1.1.5</ecNumber>
    </recommendedName>
    <alternativeName>
        <fullName evidence="12">Isoleucyl-tRNA synthetase</fullName>
        <shortName evidence="12">IleRS</shortName>
    </alternativeName>
</protein>
<dbReference type="FunFam" id="3.40.50.620:FF:000111">
    <property type="entry name" value="Mitochondrial isoleucyl-tRNA synthetase"/>
    <property type="match status" value="1"/>
</dbReference>
<evidence type="ECO:0000256" key="11">
    <source>
        <dbReference type="ARBA" id="ARBA00048359"/>
    </source>
</evidence>
<feature type="binding site" evidence="12">
    <location>
        <position position="1360"/>
    </location>
    <ligand>
        <name>Zn(2+)</name>
        <dbReference type="ChEBI" id="CHEBI:29105"/>
    </ligand>
</feature>
<dbReference type="InterPro" id="IPR013155">
    <property type="entry name" value="M/V/L/I-tRNA-synth_anticd-bd"/>
</dbReference>
<keyword evidence="14" id="KW-0812">Transmembrane</keyword>
<evidence type="ECO:0000256" key="10">
    <source>
        <dbReference type="ARBA" id="ARBA00025217"/>
    </source>
</evidence>
<evidence type="ECO:0000256" key="2">
    <source>
        <dbReference type="ARBA" id="ARBA00022490"/>
    </source>
</evidence>
<gene>
    <name evidence="12 18" type="primary">ileS</name>
    <name evidence="18" type="ordered locus">P9303_24331</name>
</gene>
<dbReference type="InterPro" id="IPR033708">
    <property type="entry name" value="Anticodon_Ile_BEm"/>
</dbReference>
<dbReference type="Gene3D" id="1.10.10.830">
    <property type="entry name" value="Ile-tRNA synthetase CP2 domain-like"/>
    <property type="match status" value="1"/>
</dbReference>
<dbReference type="InterPro" id="IPR002301">
    <property type="entry name" value="Ile-tRNA-ligase"/>
</dbReference>
<proteinExistence type="inferred from homology"/>
<feature type="region of interest" description="Disordered" evidence="13">
    <location>
        <begin position="123"/>
        <end position="170"/>
    </location>
</feature>
<feature type="domain" description="Methionyl/Valyl/Leucyl/Isoleucyl-tRNA synthetase anticodon-binding" evidence="17">
    <location>
        <begin position="1119"/>
        <end position="1273"/>
    </location>
</feature>
<dbReference type="FunFam" id="1.10.730.20:FF:000001">
    <property type="entry name" value="Isoleucine--tRNA ligase"/>
    <property type="match status" value="1"/>
</dbReference>
<dbReference type="Proteomes" id="UP000002274">
    <property type="component" value="Chromosome"/>
</dbReference>
<dbReference type="InterPro" id="IPR009080">
    <property type="entry name" value="tRNAsynth_Ia_anticodon-bd"/>
</dbReference>
<organism evidence="18 19">
    <name type="scientific">Prochlorococcus marinus (strain MIT 9303)</name>
    <dbReference type="NCBI Taxonomy" id="59922"/>
    <lineage>
        <taxon>Bacteria</taxon>
        <taxon>Bacillati</taxon>
        <taxon>Cyanobacteriota</taxon>
        <taxon>Cyanophyceae</taxon>
        <taxon>Synechococcales</taxon>
        <taxon>Prochlorococcaceae</taxon>
        <taxon>Prochlorococcus</taxon>
    </lineage>
</organism>
<dbReference type="NCBIfam" id="TIGR00392">
    <property type="entry name" value="ileS"/>
    <property type="match status" value="1"/>
</dbReference>
<dbReference type="GO" id="GO:0005524">
    <property type="term" value="F:ATP binding"/>
    <property type="evidence" value="ECO:0007669"/>
    <property type="project" value="UniProtKB-UniRule"/>
</dbReference>
<dbReference type="InterPro" id="IPR050081">
    <property type="entry name" value="Ile-tRNA_ligase"/>
</dbReference>
<dbReference type="SUPFAM" id="SSF50677">
    <property type="entry name" value="ValRS/IleRS/LeuRS editing domain"/>
    <property type="match status" value="1"/>
</dbReference>
<evidence type="ECO:0000256" key="8">
    <source>
        <dbReference type="ARBA" id="ARBA00022917"/>
    </source>
</evidence>
<dbReference type="GO" id="GO:0005737">
    <property type="term" value="C:cytoplasm"/>
    <property type="evidence" value="ECO:0007669"/>
    <property type="project" value="UniProtKB-SubCell"/>
</dbReference>
<dbReference type="GO" id="GO:0002161">
    <property type="term" value="F:aminoacyl-tRNA deacylase activity"/>
    <property type="evidence" value="ECO:0007669"/>
    <property type="project" value="InterPro"/>
</dbReference>
<feature type="compositionally biased region" description="Polar residues" evidence="13">
    <location>
        <begin position="263"/>
        <end position="274"/>
    </location>
</feature>
<feature type="binding site" evidence="12">
    <location>
        <position position="1363"/>
    </location>
    <ligand>
        <name>Zn(2+)</name>
        <dbReference type="ChEBI" id="CHEBI:29105"/>
    </ligand>
</feature>
<feature type="domain" description="Zinc finger FPG/IleRS-type" evidence="16">
    <location>
        <begin position="1337"/>
        <end position="1364"/>
    </location>
</feature>
<dbReference type="Gene3D" id="3.90.740.10">
    <property type="entry name" value="Valyl/Leucyl/Isoleucyl-tRNA synthetase, editing domain"/>
    <property type="match status" value="1"/>
</dbReference>
<sequence>MLATLLGEFSLLLGLAVLLLPLLATELSRPRDGLWGAVVLLLGLGLITSSDRLQGSPMLAVICGALLVSRLGVEVAQNRWQQLSADDQQGLISRERWTTSLKQLGASIANLGSTLQGLMERVRPKPNASNKKWVRPEPTADQNSALSNEITSAEGSEPSAESGESPEPLTTESFKQLLTSLASIGDRLNGLIERVRPKANASNKKWVRPEPTADQNSAPAVEQQPSTNQPSSANQQAADIPPAVSTEAEPADQAKTNSELKESSTAQANTSLKTSVAPKQAAEQQSEDQQPAESKQAVDVGRTDSPKDSIHPEAKVQERQETKASQQQTSTPQQTFDQQPTETQQPSQTQQPKDILQAAPAKAPTDSEPKTTSDTEDIQETPAVKTESKQPSIDNLSCCSDAVTQEKHPDGVARTSYKDTLNLLQTSFGMRANASQREPELQEFWKQQGIDLQLGLNNQGQNFTLHDGPPYANGALHMGHALNKVLKDIINKHQILRGRQVRFVPGWDCHGLPIELKVLQNLNQEQREALTPLKLRKKAAAFARKQVDSQMAGFRRWGVWADWEHPYLTLQKEYEAAQIQVFGTMFQKGYIYRGLKPVHWSPSSRTALAEAELEYPDGHTSPSVYAAFPAAKLPESLRTSLSNQGLELPKNGLELGQALQIAIWTTTPWTLPANLAVSVNEKLDYSFAVDNQGRLLLVAAELLPSLRDTLALELTARATVKGALLAGLIYKHPLLDRDSPIVIGGEYITTESGTGLVHTAPGHGVDDFNTGKKNDLGMLCPVDESGTMTSEAGPFAGLNVLKDANPTIIAALEERGALLKHEPYAHRYPYDWRTKKPTIFRATEQWFASVEGFRNEALTAINSVEWLPASGRNRMEAMVRERGDWCISRQRTWGVPIPVFYEREGNEVLLNDETLAHVKALITEHGADVWWERNEVELLPPAYAAEAERWRKGTDTMDVWFDSGSSWAAVASQQDGLAYPAELYLEGSDQHRGWFQSSLLTSVAINSQAPYRQVLTHGFALDEKGRKMSKSLGNVVDPAVIIDGGKNQKQEPPYGADVLRLWVSSVDYSADVPIGTSILRQIADVYRKVRNTSRYLLGNLHDFDPERDAIAVPELPLLDRWMLQRTAEVMDEISTAFDRYEFYRFFQLLQSYCVVDLSNFYLDIAKDRLYVSSPSERRRRSCQTVMALIIERLAGAISPVLCHMAEDIWQNLPYSVAEDSVFRRGWPTVPETWRDPSMMSPMHQLRELRSAVNRVLEDCRSQGELGAALEAAVRLEAHSEALQDALDWLRQQGDPDVDGLRDWLLVSHLQVGGEPWAELLASQDNALATIEVAKARGSKCERCWHYETDVGQHTTHPTLCGRCVGVLEHQ</sequence>
<evidence type="ECO:0000256" key="7">
    <source>
        <dbReference type="ARBA" id="ARBA00022840"/>
    </source>
</evidence>
<dbReference type="PANTHER" id="PTHR42765:SF1">
    <property type="entry name" value="ISOLEUCINE--TRNA LIGASE, MITOCHONDRIAL"/>
    <property type="match status" value="1"/>
</dbReference>
<dbReference type="PANTHER" id="PTHR42765">
    <property type="entry name" value="SOLEUCYL-TRNA SYNTHETASE"/>
    <property type="match status" value="1"/>
</dbReference>
<feature type="region of interest" description="Disordered" evidence="13">
    <location>
        <begin position="200"/>
        <end position="394"/>
    </location>
</feature>
<feature type="short sequence motif" description="'KMSKS' region" evidence="12">
    <location>
        <begin position="1027"/>
        <end position="1031"/>
    </location>
</feature>
<dbReference type="GO" id="GO:0004822">
    <property type="term" value="F:isoleucine-tRNA ligase activity"/>
    <property type="evidence" value="ECO:0007669"/>
    <property type="project" value="UniProtKB-UniRule"/>
</dbReference>
<dbReference type="HAMAP" id="MF_02002">
    <property type="entry name" value="Ile_tRNA_synth_type1"/>
    <property type="match status" value="1"/>
</dbReference>
<dbReference type="PROSITE" id="PS00178">
    <property type="entry name" value="AA_TRNA_LIGASE_I"/>
    <property type="match status" value="1"/>
</dbReference>
<evidence type="ECO:0000256" key="14">
    <source>
        <dbReference type="SAM" id="Phobius"/>
    </source>
</evidence>
<dbReference type="EMBL" id="CP000554">
    <property type="protein sequence ID" value="ABM79164.1"/>
    <property type="molecule type" value="Genomic_DNA"/>
</dbReference>
<keyword evidence="7 12" id="KW-0067">ATP-binding</keyword>
<evidence type="ECO:0000256" key="12">
    <source>
        <dbReference type="HAMAP-Rule" id="MF_02002"/>
    </source>
</evidence>
<feature type="compositionally biased region" description="Basic and acidic residues" evidence="13">
    <location>
        <begin position="301"/>
        <end position="322"/>
    </location>
</feature>
<keyword evidence="5 12" id="KW-0547">Nucleotide-binding</keyword>
<evidence type="ECO:0000256" key="6">
    <source>
        <dbReference type="ARBA" id="ARBA00022833"/>
    </source>
</evidence>
<evidence type="ECO:0000259" key="16">
    <source>
        <dbReference type="Pfam" id="PF06827"/>
    </source>
</evidence>
<feature type="short sequence motif" description="'HIGH' region" evidence="12">
    <location>
        <begin position="470"/>
        <end position="480"/>
    </location>
</feature>
<evidence type="ECO:0000256" key="13">
    <source>
        <dbReference type="SAM" id="MobiDB-lite"/>
    </source>
</evidence>
<dbReference type="Pfam" id="PF00133">
    <property type="entry name" value="tRNA-synt_1"/>
    <property type="match status" value="1"/>
</dbReference>
<dbReference type="Pfam" id="PF06827">
    <property type="entry name" value="zf-FPG_IleRS"/>
    <property type="match status" value="1"/>
</dbReference>
<dbReference type="CDD" id="cd07960">
    <property type="entry name" value="Anticodon_Ia_Ile_BEm"/>
    <property type="match status" value="1"/>
</dbReference>
<feature type="compositionally biased region" description="Polar residues" evidence="13">
    <location>
        <begin position="282"/>
        <end position="293"/>
    </location>
</feature>
<keyword evidence="6 12" id="KW-0862">Zinc</keyword>
<comment type="function">
    <text evidence="10 12">Catalyzes the attachment of isoleucine to tRNA(Ile). As IleRS can inadvertently accommodate and process structurally similar amino acids such as valine, to avoid such errors it has two additional distinct tRNA(Ile)-dependent editing activities. One activity is designated as 'pretransfer' editing and involves the hydrolysis of activated Val-AMP. The other activity is designated 'posttransfer' editing and involves deacylation of mischarged Val-tRNA(Ile).</text>
</comment>
<comment type="catalytic activity">
    <reaction evidence="11 12">
        <text>tRNA(Ile) + L-isoleucine + ATP = L-isoleucyl-tRNA(Ile) + AMP + diphosphate</text>
        <dbReference type="Rhea" id="RHEA:11060"/>
        <dbReference type="Rhea" id="RHEA-COMP:9666"/>
        <dbReference type="Rhea" id="RHEA-COMP:9695"/>
        <dbReference type="ChEBI" id="CHEBI:30616"/>
        <dbReference type="ChEBI" id="CHEBI:33019"/>
        <dbReference type="ChEBI" id="CHEBI:58045"/>
        <dbReference type="ChEBI" id="CHEBI:78442"/>
        <dbReference type="ChEBI" id="CHEBI:78528"/>
        <dbReference type="ChEBI" id="CHEBI:456215"/>
        <dbReference type="EC" id="6.1.1.5"/>
    </reaction>
</comment>
<feature type="domain" description="Aminoacyl-tRNA synthetase class Ia" evidence="15">
    <location>
        <begin position="441"/>
        <end position="1072"/>
    </location>
</feature>
<evidence type="ECO:0000256" key="5">
    <source>
        <dbReference type="ARBA" id="ARBA00022741"/>
    </source>
</evidence>
<keyword evidence="2 12" id="KW-0963">Cytoplasm</keyword>
<evidence type="ECO:0000256" key="3">
    <source>
        <dbReference type="ARBA" id="ARBA00022598"/>
    </source>
</evidence>
<evidence type="ECO:0000256" key="1">
    <source>
        <dbReference type="ARBA" id="ARBA00006887"/>
    </source>
</evidence>
<feature type="compositionally biased region" description="Low complexity" evidence="13">
    <location>
        <begin position="326"/>
        <end position="352"/>
    </location>
</feature>
<accession>A2CCF4</accession>
<feature type="binding site" evidence="12">
    <location>
        <position position="986"/>
    </location>
    <ligand>
        <name>L-isoleucyl-5'-AMP</name>
        <dbReference type="ChEBI" id="CHEBI:178002"/>
    </ligand>
</feature>
<name>A2CCF4_PROM3</name>
<dbReference type="Gene3D" id="3.40.50.620">
    <property type="entry name" value="HUPs"/>
    <property type="match status" value="2"/>
</dbReference>
<evidence type="ECO:0000313" key="18">
    <source>
        <dbReference type="EMBL" id="ABM79164.1"/>
    </source>
</evidence>
<comment type="similarity">
    <text evidence="1 12">Belongs to the class-I aminoacyl-tRNA synthetase family. IleS type 1 subfamily.</text>
</comment>
<dbReference type="EC" id="6.1.1.5" evidence="12"/>
<keyword evidence="3 12" id="KW-0436">Ligase</keyword>
<feature type="binding site" evidence="12">
    <location>
        <position position="1343"/>
    </location>
    <ligand>
        <name>Zn(2+)</name>
        <dbReference type="ChEBI" id="CHEBI:29105"/>
    </ligand>
</feature>
<evidence type="ECO:0000259" key="17">
    <source>
        <dbReference type="Pfam" id="PF08264"/>
    </source>
</evidence>
<keyword evidence="9 12" id="KW-0030">Aminoacyl-tRNA synthetase</keyword>
<feature type="binding site" evidence="12">
    <location>
        <position position="1340"/>
    </location>
    <ligand>
        <name>Zn(2+)</name>
        <dbReference type="ChEBI" id="CHEBI:29105"/>
    </ligand>
</feature>
<keyword evidence="8 12" id="KW-0648">Protein biosynthesis</keyword>
<comment type="domain">
    <text evidence="12">IleRS has two distinct active sites: one for aminoacylation and one for editing. The misactivated valine is translocated from the active site to the editing site, which sterically excludes the correctly activated isoleucine. The single editing site contains two valyl binding pockets, one specific for each substrate (Val-AMP or Val-tRNA(Ile)).</text>
</comment>
<dbReference type="InterPro" id="IPR014729">
    <property type="entry name" value="Rossmann-like_a/b/a_fold"/>
</dbReference>
<comment type="subcellular location">
    <subcellularLocation>
        <location evidence="12">Cytoplasm</location>
    </subcellularLocation>
</comment>
<comment type="subunit">
    <text evidence="12">Monomer.</text>
</comment>
<keyword evidence="14" id="KW-0472">Membrane</keyword>
<evidence type="ECO:0000256" key="4">
    <source>
        <dbReference type="ARBA" id="ARBA00022723"/>
    </source>
</evidence>
<dbReference type="Gene3D" id="1.10.730.20">
    <property type="match status" value="1"/>
</dbReference>
<dbReference type="InterPro" id="IPR009008">
    <property type="entry name" value="Val/Leu/Ile-tRNA-synth_edit"/>
</dbReference>
<dbReference type="InterPro" id="IPR001412">
    <property type="entry name" value="aa-tRNA-synth_I_CS"/>
</dbReference>
<reference evidence="18 19" key="1">
    <citation type="journal article" date="2007" name="PLoS Genet.">
        <title>Patterns and implications of gene gain and loss in the evolution of Prochlorococcus.</title>
        <authorList>
            <person name="Kettler G.C."/>
            <person name="Martiny A.C."/>
            <person name="Huang K."/>
            <person name="Zucker J."/>
            <person name="Coleman M.L."/>
            <person name="Rodrigue S."/>
            <person name="Chen F."/>
            <person name="Lapidus A."/>
            <person name="Ferriera S."/>
            <person name="Johnson J."/>
            <person name="Steglich C."/>
            <person name="Church G.M."/>
            <person name="Richardson P."/>
            <person name="Chisholm S.W."/>
        </authorList>
    </citation>
    <scope>NUCLEOTIDE SEQUENCE [LARGE SCALE GENOMIC DNA]</scope>
    <source>
        <strain evidence="18 19">MIT 9303</strain>
    </source>
</reference>
<evidence type="ECO:0000259" key="15">
    <source>
        <dbReference type="Pfam" id="PF00133"/>
    </source>
</evidence>
<dbReference type="SUPFAM" id="SSF47323">
    <property type="entry name" value="Anticodon-binding domain of a subclass of class I aminoacyl-tRNA synthetases"/>
    <property type="match status" value="1"/>
</dbReference>
<keyword evidence="4 12" id="KW-0479">Metal-binding</keyword>
<evidence type="ECO:0000256" key="9">
    <source>
        <dbReference type="ARBA" id="ARBA00023146"/>
    </source>
</evidence>
<dbReference type="Pfam" id="PF08264">
    <property type="entry name" value="Anticodon_1"/>
    <property type="match status" value="1"/>
</dbReference>
<feature type="compositionally biased region" description="Low complexity" evidence="13">
    <location>
        <begin position="152"/>
        <end position="168"/>
    </location>
</feature>
<feature type="transmembrane region" description="Helical" evidence="14">
    <location>
        <begin position="34"/>
        <end position="50"/>
    </location>
</feature>
<dbReference type="HOGENOM" id="CLU_001493_7_1_3"/>
<dbReference type="InterPro" id="IPR002300">
    <property type="entry name" value="aa-tRNA-synth_Ia"/>
</dbReference>
<comment type="cofactor">
    <cofactor evidence="12">
        <name>Zn(2+)</name>
        <dbReference type="ChEBI" id="CHEBI:29105"/>
    </cofactor>
    <text evidence="12">Binds 1 zinc ion per subunit.</text>
</comment>
<dbReference type="KEGG" id="pmf:P9303_24331"/>
<feature type="compositionally biased region" description="Polar residues" evidence="13">
    <location>
        <begin position="213"/>
        <end position="237"/>
    </location>
</feature>
<dbReference type="SUPFAM" id="SSF52374">
    <property type="entry name" value="Nucleotidylyl transferase"/>
    <property type="match status" value="1"/>
</dbReference>
<dbReference type="CDD" id="cd00818">
    <property type="entry name" value="IleRS_core"/>
    <property type="match status" value="1"/>
</dbReference>